<name>A0A6F9DSD1_9ASCI</name>
<protein>
    <submittedName>
        <fullName evidence="2">Solute carrier organic anion transporter family member 4A1-like</fullName>
    </submittedName>
</protein>
<gene>
    <name evidence="2" type="primary">Slco4a1-003</name>
</gene>
<dbReference type="EMBL" id="LR790495">
    <property type="protein sequence ID" value="CAB3266357.1"/>
    <property type="molecule type" value="mRNA"/>
</dbReference>
<accession>A0A6F9DSD1</accession>
<keyword evidence="1" id="KW-1133">Transmembrane helix</keyword>
<evidence type="ECO:0000256" key="1">
    <source>
        <dbReference type="SAM" id="Phobius"/>
    </source>
</evidence>
<reference evidence="2" key="1">
    <citation type="submission" date="2020-04" db="EMBL/GenBank/DDBJ databases">
        <authorList>
            <person name="Neveu A P."/>
        </authorList>
    </citation>
    <scope>NUCLEOTIDE SEQUENCE</scope>
    <source>
        <tissue evidence="2">Whole embryo</tissue>
    </source>
</reference>
<keyword evidence="1" id="KW-0812">Transmembrane</keyword>
<keyword evidence="1" id="KW-0472">Membrane</keyword>
<dbReference type="AlphaFoldDB" id="A0A6F9DSD1"/>
<proteinExistence type="evidence at transcript level"/>
<sequence length="195" mass="23468">MHPFIFIFSWWLLGIGCLRSSILRIFSFRQAALHFDLCFGFFFRIGISIFFLVTKSNCSLSQDCFRIWAILRMACYFATRSRCIGIFVCSLFAESSWFSKAFLASAIIWKRGGHCIWIKWDAWWRKWMLLVMHWMKLVRIALSKIFLSWMKFLAWVVIQIRHELTPIIWVTHRIRCKTWSMLSRVRWAYAMPDII</sequence>
<feature type="transmembrane region" description="Helical" evidence="1">
    <location>
        <begin position="30"/>
        <end position="53"/>
    </location>
</feature>
<organism evidence="2">
    <name type="scientific">Phallusia mammillata</name>
    <dbReference type="NCBI Taxonomy" id="59560"/>
    <lineage>
        <taxon>Eukaryota</taxon>
        <taxon>Metazoa</taxon>
        <taxon>Chordata</taxon>
        <taxon>Tunicata</taxon>
        <taxon>Ascidiacea</taxon>
        <taxon>Phlebobranchia</taxon>
        <taxon>Ascidiidae</taxon>
        <taxon>Phallusia</taxon>
    </lineage>
</organism>
<evidence type="ECO:0000313" key="2">
    <source>
        <dbReference type="EMBL" id="CAB3266357.1"/>
    </source>
</evidence>